<evidence type="ECO:0000313" key="2">
    <source>
        <dbReference type="EMBL" id="NYE71422.1"/>
    </source>
</evidence>
<evidence type="ECO:0000313" key="3">
    <source>
        <dbReference type="Proteomes" id="UP000569914"/>
    </source>
</evidence>
<feature type="compositionally biased region" description="Low complexity" evidence="1">
    <location>
        <begin position="130"/>
        <end position="149"/>
    </location>
</feature>
<accession>A0A7Y9I6Z1</accession>
<comment type="caution">
    <text evidence="2">The sequence shown here is derived from an EMBL/GenBank/DDBJ whole genome shotgun (WGS) entry which is preliminary data.</text>
</comment>
<reference evidence="2 3" key="1">
    <citation type="submission" date="2020-07" db="EMBL/GenBank/DDBJ databases">
        <title>Sequencing the genomes of 1000 actinobacteria strains.</title>
        <authorList>
            <person name="Klenk H.-P."/>
        </authorList>
    </citation>
    <scope>NUCLEOTIDE SEQUENCE [LARGE SCALE GENOMIC DNA]</scope>
    <source>
        <strain evidence="2 3">DSM 22083</strain>
    </source>
</reference>
<feature type="compositionally biased region" description="Basic and acidic residues" evidence="1">
    <location>
        <begin position="190"/>
        <end position="199"/>
    </location>
</feature>
<protein>
    <submittedName>
        <fullName evidence="2">Uncharacterized protein</fullName>
    </submittedName>
</protein>
<dbReference type="AlphaFoldDB" id="A0A7Y9I6Z1"/>
<keyword evidence="3" id="KW-1185">Reference proteome</keyword>
<proteinExistence type="predicted"/>
<name>A0A7Y9I6Z1_9ACTN</name>
<gene>
    <name evidence="2" type="ORF">BKA15_002751</name>
</gene>
<dbReference type="Proteomes" id="UP000569914">
    <property type="component" value="Unassembled WGS sequence"/>
</dbReference>
<evidence type="ECO:0000256" key="1">
    <source>
        <dbReference type="SAM" id="MobiDB-lite"/>
    </source>
</evidence>
<sequence>MVQSGWEVTVYYTAVESFHHGEPIAVTGCPVLDCENGDDPLGRYPSDFVTAVKDEGTGRITSGKHAGRYLNWSHGVGYWLDTEARNSYGDALRPFSSAATDADVLPRGSRSRSSNAATPRSPRTSARICGSRPGSSTTSSRPASAAPGTWMSTSARKTGPISPRATSTRPWRTRPYGCLVDRNPADSVETDGRPAHSGEVRWISVSPPLRGPR</sequence>
<feature type="region of interest" description="Disordered" evidence="1">
    <location>
        <begin position="102"/>
        <end position="213"/>
    </location>
</feature>
<dbReference type="EMBL" id="JACCBU010000001">
    <property type="protein sequence ID" value="NYE71422.1"/>
    <property type="molecule type" value="Genomic_DNA"/>
</dbReference>
<organism evidence="2 3">
    <name type="scientific">Microlunatus parietis</name>
    <dbReference type="NCBI Taxonomy" id="682979"/>
    <lineage>
        <taxon>Bacteria</taxon>
        <taxon>Bacillati</taxon>
        <taxon>Actinomycetota</taxon>
        <taxon>Actinomycetes</taxon>
        <taxon>Propionibacteriales</taxon>
        <taxon>Propionibacteriaceae</taxon>
        <taxon>Microlunatus</taxon>
    </lineage>
</organism>
<feature type="compositionally biased region" description="Polar residues" evidence="1">
    <location>
        <begin position="111"/>
        <end position="124"/>
    </location>
</feature>